<dbReference type="AlphaFoldDB" id="A0AB33WS55"/>
<dbReference type="Proteomes" id="UP000003790">
    <property type="component" value="Chromosome"/>
</dbReference>
<proteinExistence type="predicted"/>
<evidence type="ECO:0000313" key="2">
    <source>
        <dbReference type="Proteomes" id="UP000003790"/>
    </source>
</evidence>
<organism evidence="1 2">
    <name type="scientific">Pseudomonas chlororaphis O6</name>
    <dbReference type="NCBI Taxonomy" id="1037915"/>
    <lineage>
        <taxon>Bacteria</taxon>
        <taxon>Pseudomonadati</taxon>
        <taxon>Pseudomonadota</taxon>
        <taxon>Gammaproteobacteria</taxon>
        <taxon>Pseudomonadales</taxon>
        <taxon>Pseudomonadaceae</taxon>
        <taxon>Pseudomonas</taxon>
    </lineage>
</organism>
<sequence length="99" mass="10786">MNTPTQNLQQIARAALNELETCKQTLWQMEALFISIKKLGFDTAAENLVGLGASVCGDIGILTSDNLDSLEARYCEAISAPQNTQPEIVSRHEGEVRHG</sequence>
<protein>
    <submittedName>
        <fullName evidence="1">Uncharacterized protein</fullName>
    </submittedName>
</protein>
<evidence type="ECO:0000313" key="1">
    <source>
        <dbReference type="EMBL" id="EIM15944.1"/>
    </source>
</evidence>
<dbReference type="EMBL" id="AHOT01000019">
    <property type="protein sequence ID" value="EIM15944.1"/>
    <property type="molecule type" value="Genomic_DNA"/>
</dbReference>
<name>A0AB33WS55_9PSED</name>
<comment type="caution">
    <text evidence="1">The sequence shown here is derived from an EMBL/GenBank/DDBJ whole genome shotgun (WGS) entry which is preliminary data.</text>
</comment>
<reference evidence="1 2" key="1">
    <citation type="journal article" date="2012" name="PLoS Genet.">
        <title>Comparative Genomics of Plant-Associated Pseudomonas spp.: Insights into Diversity and Inheritance of Traits Involved in Multitrophic Interactions.</title>
        <authorList>
            <person name="Loper J.E."/>
            <person name="Hassan K.A."/>
            <person name="Mavrodi D.V."/>
            <person name="Davis E.W.II."/>
            <person name="Lim C.K."/>
            <person name="Shaffer B.T."/>
            <person name="Elbourne L.D."/>
            <person name="Stockwell V.O."/>
            <person name="Hartney S.L."/>
            <person name="Breakwell K."/>
            <person name="Henkels M.D."/>
            <person name="Tetu S.G."/>
            <person name="Rangel L.I."/>
            <person name="Kidarsa T.A."/>
            <person name="Wilson N.L."/>
            <person name="van de Mortel J.E."/>
            <person name="Song C."/>
            <person name="Blumhagen R."/>
            <person name="Radune D."/>
            <person name="Hostetler J.B."/>
            <person name="Brinkac L.M."/>
            <person name="Durkin A.S."/>
            <person name="Kluepfel D.A."/>
            <person name="Wechter W.P."/>
            <person name="Anderson A.J."/>
            <person name="Kim Y.C."/>
            <person name="Pierson L.S.III."/>
            <person name="Pierson E.A."/>
            <person name="Lindow S.E."/>
            <person name="Kobayashi D.Y."/>
            <person name="Raaijmakers J.M."/>
            <person name="Weller D.M."/>
            <person name="Thomashow L.S."/>
            <person name="Allen A.E."/>
            <person name="Paulsen I.T."/>
        </authorList>
    </citation>
    <scope>NUCLEOTIDE SEQUENCE [LARGE SCALE GENOMIC DNA]</scope>
    <source>
        <strain evidence="1 2">O6</strain>
    </source>
</reference>
<dbReference type="RefSeq" id="WP_009047243.1">
    <property type="nucleotide sequence ID" value="NZ_CM001490.1"/>
</dbReference>
<accession>A0AB33WS55</accession>
<gene>
    <name evidence="1" type="ORF">PchlO6_1216</name>
</gene>